<gene>
    <name evidence="1" type="ORF">CAPTEDRAFT_209708</name>
</gene>
<keyword evidence="3" id="KW-1185">Reference proteome</keyword>
<reference evidence="3" key="1">
    <citation type="submission" date="2012-12" db="EMBL/GenBank/DDBJ databases">
        <authorList>
            <person name="Hellsten U."/>
            <person name="Grimwood J."/>
            <person name="Chapman J.A."/>
            <person name="Shapiro H."/>
            <person name="Aerts A."/>
            <person name="Otillar R.P."/>
            <person name="Terry A.Y."/>
            <person name="Boore J.L."/>
            <person name="Simakov O."/>
            <person name="Marletaz F."/>
            <person name="Cho S.-J."/>
            <person name="Edsinger-Gonzales E."/>
            <person name="Havlak P."/>
            <person name="Kuo D.-H."/>
            <person name="Larsson T."/>
            <person name="Lv J."/>
            <person name="Arendt D."/>
            <person name="Savage R."/>
            <person name="Osoegawa K."/>
            <person name="de Jong P."/>
            <person name="Lindberg D.R."/>
            <person name="Seaver E.C."/>
            <person name="Weisblat D.A."/>
            <person name="Putnam N.H."/>
            <person name="Grigoriev I.V."/>
            <person name="Rokhsar D.S."/>
        </authorList>
    </citation>
    <scope>NUCLEOTIDE SEQUENCE</scope>
    <source>
        <strain evidence="3">I ESC-2004</strain>
    </source>
</reference>
<evidence type="ECO:0000313" key="2">
    <source>
        <dbReference type="EnsemblMetazoa" id="CapteP209708"/>
    </source>
</evidence>
<proteinExistence type="predicted"/>
<dbReference type="AlphaFoldDB" id="R7TRJ2"/>
<protein>
    <submittedName>
        <fullName evidence="1 2">Uncharacterized protein</fullName>
    </submittedName>
</protein>
<evidence type="ECO:0000313" key="1">
    <source>
        <dbReference type="EMBL" id="ELT96197.1"/>
    </source>
</evidence>
<dbReference type="HOGENOM" id="CLU_2160774_0_0_1"/>
<name>R7TRJ2_CAPTE</name>
<dbReference type="EnsemblMetazoa" id="CapteT209708">
    <property type="protein sequence ID" value="CapteP209708"/>
    <property type="gene ID" value="CapteG209708"/>
</dbReference>
<reference evidence="1 3" key="2">
    <citation type="journal article" date="2013" name="Nature">
        <title>Insights into bilaterian evolution from three spiralian genomes.</title>
        <authorList>
            <person name="Simakov O."/>
            <person name="Marletaz F."/>
            <person name="Cho S.J."/>
            <person name="Edsinger-Gonzales E."/>
            <person name="Havlak P."/>
            <person name="Hellsten U."/>
            <person name="Kuo D.H."/>
            <person name="Larsson T."/>
            <person name="Lv J."/>
            <person name="Arendt D."/>
            <person name="Savage R."/>
            <person name="Osoegawa K."/>
            <person name="de Jong P."/>
            <person name="Grimwood J."/>
            <person name="Chapman J.A."/>
            <person name="Shapiro H."/>
            <person name="Aerts A."/>
            <person name="Otillar R.P."/>
            <person name="Terry A.Y."/>
            <person name="Boore J.L."/>
            <person name="Grigoriev I.V."/>
            <person name="Lindberg D.R."/>
            <person name="Seaver E.C."/>
            <person name="Weisblat D.A."/>
            <person name="Putnam N.H."/>
            <person name="Rokhsar D.S."/>
        </authorList>
    </citation>
    <scope>NUCLEOTIDE SEQUENCE</scope>
    <source>
        <strain evidence="1 3">I ESC-2004</strain>
    </source>
</reference>
<dbReference type="EMBL" id="KB308885">
    <property type="protein sequence ID" value="ELT96197.1"/>
    <property type="molecule type" value="Genomic_DNA"/>
</dbReference>
<dbReference type="EMBL" id="AMQN01002289">
    <property type="status" value="NOT_ANNOTATED_CDS"/>
    <property type="molecule type" value="Genomic_DNA"/>
</dbReference>
<sequence>MENWKIENWKRENWKRENWKRENWKMENWKMENWKIENWKRENRKMENWKMENWKMENCLTITICNAKLVPSDLTNEGRLFYRVPQAKETQKKECSPTLDIVVLIPNNNSE</sequence>
<reference evidence="2" key="3">
    <citation type="submission" date="2015-06" db="UniProtKB">
        <authorList>
            <consortium name="EnsemblMetazoa"/>
        </authorList>
    </citation>
    <scope>IDENTIFICATION</scope>
</reference>
<accession>R7TRJ2</accession>
<evidence type="ECO:0000313" key="3">
    <source>
        <dbReference type="Proteomes" id="UP000014760"/>
    </source>
</evidence>
<dbReference type="Proteomes" id="UP000014760">
    <property type="component" value="Unassembled WGS sequence"/>
</dbReference>
<organism evidence="1">
    <name type="scientific">Capitella teleta</name>
    <name type="common">Polychaete worm</name>
    <dbReference type="NCBI Taxonomy" id="283909"/>
    <lineage>
        <taxon>Eukaryota</taxon>
        <taxon>Metazoa</taxon>
        <taxon>Spiralia</taxon>
        <taxon>Lophotrochozoa</taxon>
        <taxon>Annelida</taxon>
        <taxon>Polychaeta</taxon>
        <taxon>Sedentaria</taxon>
        <taxon>Scolecida</taxon>
        <taxon>Capitellidae</taxon>
        <taxon>Capitella</taxon>
    </lineage>
</organism>